<evidence type="ECO:0000313" key="3">
    <source>
        <dbReference type="Proteomes" id="UP000265520"/>
    </source>
</evidence>
<feature type="non-terminal residue" evidence="2">
    <location>
        <position position="1"/>
    </location>
</feature>
<name>A0A392TGZ8_9FABA</name>
<keyword evidence="3" id="KW-1185">Reference proteome</keyword>
<dbReference type="Proteomes" id="UP000265520">
    <property type="component" value="Unassembled WGS sequence"/>
</dbReference>
<sequence length="47" mass="5252">VWVWSWHAAWVELRRAQCFVFDEGCLPGFARGVAGPAPGADAQPYIY</sequence>
<dbReference type="AlphaFoldDB" id="A0A392TGZ8"/>
<protein>
    <submittedName>
        <fullName evidence="2">Uncharacterized protein</fullName>
    </submittedName>
</protein>
<evidence type="ECO:0000256" key="1">
    <source>
        <dbReference type="SAM" id="SignalP"/>
    </source>
</evidence>
<keyword evidence="1" id="KW-0732">Signal</keyword>
<feature type="chain" id="PRO_5017309146" evidence="1">
    <location>
        <begin position="17"/>
        <end position="47"/>
    </location>
</feature>
<comment type="caution">
    <text evidence="2">The sequence shown here is derived from an EMBL/GenBank/DDBJ whole genome shotgun (WGS) entry which is preliminary data.</text>
</comment>
<proteinExistence type="predicted"/>
<reference evidence="2 3" key="1">
    <citation type="journal article" date="2018" name="Front. Plant Sci.">
        <title>Red Clover (Trifolium pratense) and Zigzag Clover (T. medium) - A Picture of Genomic Similarities and Differences.</title>
        <authorList>
            <person name="Dluhosova J."/>
            <person name="Istvanek J."/>
            <person name="Nedelnik J."/>
            <person name="Repkova J."/>
        </authorList>
    </citation>
    <scope>NUCLEOTIDE SEQUENCE [LARGE SCALE GENOMIC DNA]</scope>
    <source>
        <strain evidence="3">cv. 10/8</strain>
        <tissue evidence="2">Leaf</tissue>
    </source>
</reference>
<feature type="signal peptide" evidence="1">
    <location>
        <begin position="1"/>
        <end position="16"/>
    </location>
</feature>
<dbReference type="EMBL" id="LXQA010571482">
    <property type="protein sequence ID" value="MCI59874.1"/>
    <property type="molecule type" value="Genomic_DNA"/>
</dbReference>
<evidence type="ECO:0000313" key="2">
    <source>
        <dbReference type="EMBL" id="MCI59874.1"/>
    </source>
</evidence>
<accession>A0A392TGZ8</accession>
<organism evidence="2 3">
    <name type="scientific">Trifolium medium</name>
    <dbReference type="NCBI Taxonomy" id="97028"/>
    <lineage>
        <taxon>Eukaryota</taxon>
        <taxon>Viridiplantae</taxon>
        <taxon>Streptophyta</taxon>
        <taxon>Embryophyta</taxon>
        <taxon>Tracheophyta</taxon>
        <taxon>Spermatophyta</taxon>
        <taxon>Magnoliopsida</taxon>
        <taxon>eudicotyledons</taxon>
        <taxon>Gunneridae</taxon>
        <taxon>Pentapetalae</taxon>
        <taxon>rosids</taxon>
        <taxon>fabids</taxon>
        <taxon>Fabales</taxon>
        <taxon>Fabaceae</taxon>
        <taxon>Papilionoideae</taxon>
        <taxon>50 kb inversion clade</taxon>
        <taxon>NPAAA clade</taxon>
        <taxon>Hologalegina</taxon>
        <taxon>IRL clade</taxon>
        <taxon>Trifolieae</taxon>
        <taxon>Trifolium</taxon>
    </lineage>
</organism>